<gene>
    <name evidence="1" type="ORF">D6T63_11360</name>
</gene>
<comment type="caution">
    <text evidence="1">The sequence shown here is derived from an EMBL/GenBank/DDBJ whole genome shotgun (WGS) entry which is preliminary data.</text>
</comment>
<proteinExistence type="predicted"/>
<sequence length="71" mass="6414">MAVATPHSTSGVTMMPTGAAGLLLATGVGSGVADADGMAASVEGAAEALAEGVAEAVTDGLGGDDAALVAG</sequence>
<accession>A0A3A5M5B8</accession>
<organism evidence="1 2">
    <name type="scientific">Arthrobacter cheniae</name>
    <dbReference type="NCBI Taxonomy" id="1258888"/>
    <lineage>
        <taxon>Bacteria</taxon>
        <taxon>Bacillati</taxon>
        <taxon>Actinomycetota</taxon>
        <taxon>Actinomycetes</taxon>
        <taxon>Micrococcales</taxon>
        <taxon>Micrococcaceae</taxon>
        <taxon>Arthrobacter</taxon>
    </lineage>
</organism>
<keyword evidence="2" id="KW-1185">Reference proteome</keyword>
<dbReference type="AlphaFoldDB" id="A0A3A5M5B8"/>
<evidence type="ECO:0000313" key="2">
    <source>
        <dbReference type="Proteomes" id="UP000272560"/>
    </source>
</evidence>
<evidence type="ECO:0000313" key="1">
    <source>
        <dbReference type="EMBL" id="RJT79204.1"/>
    </source>
</evidence>
<protein>
    <submittedName>
        <fullName evidence="1">Uncharacterized protein</fullName>
    </submittedName>
</protein>
<dbReference type="EMBL" id="QZVT01000005">
    <property type="protein sequence ID" value="RJT79204.1"/>
    <property type="molecule type" value="Genomic_DNA"/>
</dbReference>
<dbReference type="Proteomes" id="UP000272560">
    <property type="component" value="Unassembled WGS sequence"/>
</dbReference>
<reference evidence="1 2" key="1">
    <citation type="submission" date="2018-09" db="EMBL/GenBank/DDBJ databases">
        <title>Novel species of Arthrobacter.</title>
        <authorList>
            <person name="Liu Q."/>
            <person name="Xin Y.-H."/>
        </authorList>
    </citation>
    <scope>NUCLEOTIDE SEQUENCE [LARGE SCALE GENOMIC DNA]</scope>
    <source>
        <strain evidence="1 2">Hz2</strain>
    </source>
</reference>
<name>A0A3A5M5B8_9MICC</name>